<dbReference type="PROSITE" id="PS51257">
    <property type="entry name" value="PROKAR_LIPOPROTEIN"/>
    <property type="match status" value="1"/>
</dbReference>
<dbReference type="Proteomes" id="UP001283361">
    <property type="component" value="Unassembled WGS sequence"/>
</dbReference>
<keyword evidence="4" id="KW-0732">Signal</keyword>
<feature type="domain" description="CUB" evidence="5">
    <location>
        <begin position="365"/>
        <end position="478"/>
    </location>
</feature>
<evidence type="ECO:0000256" key="3">
    <source>
        <dbReference type="PROSITE-ProRule" id="PRU00059"/>
    </source>
</evidence>
<dbReference type="Gene3D" id="2.60.120.290">
    <property type="entry name" value="Spermadhesin, CUB domain"/>
    <property type="match status" value="7"/>
</dbReference>
<dbReference type="SMART" id="SM00042">
    <property type="entry name" value="CUB"/>
    <property type="match status" value="7"/>
</dbReference>
<name>A0AAE1ECX8_9GAST</name>
<feature type="domain" description="CUB" evidence="5">
    <location>
        <begin position="826"/>
        <end position="851"/>
    </location>
</feature>
<proteinExistence type="predicted"/>
<evidence type="ECO:0000259" key="5">
    <source>
        <dbReference type="PROSITE" id="PS01180"/>
    </source>
</evidence>
<dbReference type="PANTHER" id="PTHR24251">
    <property type="entry name" value="OVOCHYMASE-RELATED"/>
    <property type="match status" value="1"/>
</dbReference>
<reference evidence="6" key="1">
    <citation type="journal article" date="2023" name="G3 (Bethesda)">
        <title>A reference genome for the long-term kleptoplast-retaining sea slug Elysia crispata morphotype clarki.</title>
        <authorList>
            <person name="Eastman K.E."/>
            <person name="Pendleton A.L."/>
            <person name="Shaikh M.A."/>
            <person name="Suttiyut T."/>
            <person name="Ogas R."/>
            <person name="Tomko P."/>
            <person name="Gavelis G."/>
            <person name="Widhalm J.R."/>
            <person name="Wisecaver J.H."/>
        </authorList>
    </citation>
    <scope>NUCLEOTIDE SEQUENCE</scope>
    <source>
        <strain evidence="6">ECLA1</strain>
    </source>
</reference>
<dbReference type="CDD" id="cd00041">
    <property type="entry name" value="CUB"/>
    <property type="match status" value="7"/>
</dbReference>
<feature type="non-terminal residue" evidence="6">
    <location>
        <position position="851"/>
    </location>
</feature>
<dbReference type="InterPro" id="IPR000859">
    <property type="entry name" value="CUB_dom"/>
</dbReference>
<keyword evidence="2" id="KW-1015">Disulfide bond</keyword>
<protein>
    <recommendedName>
        <fullName evidence="5">CUB domain-containing protein</fullName>
    </recommendedName>
</protein>
<keyword evidence="1" id="KW-0677">Repeat</keyword>
<evidence type="ECO:0000313" key="7">
    <source>
        <dbReference type="Proteomes" id="UP001283361"/>
    </source>
</evidence>
<feature type="domain" description="CUB" evidence="5">
    <location>
        <begin position="251"/>
        <end position="363"/>
    </location>
</feature>
<dbReference type="SUPFAM" id="SSF49854">
    <property type="entry name" value="Spermadhesin, CUB domain"/>
    <property type="match status" value="8"/>
</dbReference>
<dbReference type="Pfam" id="PF00431">
    <property type="entry name" value="CUB"/>
    <property type="match status" value="7"/>
</dbReference>
<dbReference type="InterPro" id="IPR035914">
    <property type="entry name" value="Sperma_CUB_dom_sf"/>
</dbReference>
<evidence type="ECO:0000313" key="6">
    <source>
        <dbReference type="EMBL" id="KAK3802337.1"/>
    </source>
</evidence>
<dbReference type="PROSITE" id="PS01180">
    <property type="entry name" value="CUB"/>
    <property type="match status" value="8"/>
</dbReference>
<feature type="domain" description="CUB" evidence="5">
    <location>
        <begin position="711"/>
        <end position="823"/>
    </location>
</feature>
<feature type="signal peptide" evidence="4">
    <location>
        <begin position="1"/>
        <end position="19"/>
    </location>
</feature>
<feature type="domain" description="CUB" evidence="5">
    <location>
        <begin position="21"/>
        <end position="133"/>
    </location>
</feature>
<evidence type="ECO:0000256" key="4">
    <source>
        <dbReference type="SAM" id="SignalP"/>
    </source>
</evidence>
<gene>
    <name evidence="6" type="ORF">RRG08_010589</name>
</gene>
<dbReference type="FunFam" id="2.60.120.290:FF:000013">
    <property type="entry name" value="Membrane frizzled-related protein"/>
    <property type="match status" value="7"/>
</dbReference>
<feature type="domain" description="CUB" evidence="5">
    <location>
        <begin position="596"/>
        <end position="708"/>
    </location>
</feature>
<evidence type="ECO:0000256" key="2">
    <source>
        <dbReference type="ARBA" id="ARBA00023157"/>
    </source>
</evidence>
<dbReference type="PANTHER" id="PTHR24251:SF30">
    <property type="entry name" value="MEMBRANE FRIZZLED-RELATED PROTEIN"/>
    <property type="match status" value="1"/>
</dbReference>
<comment type="caution">
    <text evidence="3">Lacks conserved residue(s) required for the propagation of feature annotation.</text>
</comment>
<feature type="chain" id="PRO_5042049697" description="CUB domain-containing protein" evidence="4">
    <location>
        <begin position="20"/>
        <end position="851"/>
    </location>
</feature>
<sequence>MLLLKLFVFILILGMSVVAGCGQALSGNNGTIQSPNYPNSYPNRARCVWTITTDPGTQVTLTFSAFDLERAYNCRYDSLFIYDGNSRGASRLGRLCGQTLPYPITASGNVMYIEFSTDGSVTRPGFLAQWSTHTVCGQDLTGNQGTLQSPNYPASYPSGTQCMWTITSEPGTQISLTFSGFDLQNTSGCQESLVIRDGNSQSAELLARMCGPDNFVSIMTSGNTMFVQFVSHGNTNGTGFQAHWSASQGGCGQALTGNEGTVQSPNFPYNYPNNARCVWNITADPGSQITLTFSDFHLHTSHDCSYDYLVIRDGGTETSNLFSKICGMVNPFSLQATGNTMFIEFHSNWRTTRSGFHARWSTQVCGQALTGNEGTLQSPNYPNNYTNNAQCVWTITTDPGTQVVLSVSAFDLQDSSFCPNRDSLVIRDGSNHTANVLSTLCGSGISAPIMASGNFMFLHFTTDDSITASGFQAQWTTNQGCGQALTGNNGTLQSPNYPYSYPNNARCVWTITTDPDTKVVLSFSYFNLQYSSECRDDYLVVRDGSTATSALLSKTCGFRLLAPLTASGNVLHIEFYSNTRTSNLGFQAEWSAQEDCGAALTGNTGTLQSPNYPNNYPSSAYCIWTITSDPGTQVQLRFSTFDLQHSSSCQSDALVIQDSNSSEANTIGPLCGSDYRHFIFGSQNKLYIYFLSDATISGAGFQAEWSTRQGCGEALTGNNGTLISPNYPYNYPNNVRCMWTITADPDSKVLLTFSYFSLEYDYGCDNDYLLIHDGSNQYSSRLARLCSSSIRQPIRATGNVMFIEFQTNSRTSYGGFQAQWYSQEECGGALSGNTGTLQSPNYPNNYSSFVY</sequence>
<dbReference type="AlphaFoldDB" id="A0AAE1ECX8"/>
<feature type="domain" description="CUB" evidence="5">
    <location>
        <begin position="481"/>
        <end position="593"/>
    </location>
</feature>
<accession>A0AAE1ECX8</accession>
<keyword evidence="7" id="KW-1185">Reference proteome</keyword>
<feature type="domain" description="CUB" evidence="5">
    <location>
        <begin position="136"/>
        <end position="247"/>
    </location>
</feature>
<organism evidence="6 7">
    <name type="scientific">Elysia crispata</name>
    <name type="common">lettuce slug</name>
    <dbReference type="NCBI Taxonomy" id="231223"/>
    <lineage>
        <taxon>Eukaryota</taxon>
        <taxon>Metazoa</taxon>
        <taxon>Spiralia</taxon>
        <taxon>Lophotrochozoa</taxon>
        <taxon>Mollusca</taxon>
        <taxon>Gastropoda</taxon>
        <taxon>Heterobranchia</taxon>
        <taxon>Euthyneura</taxon>
        <taxon>Panpulmonata</taxon>
        <taxon>Sacoglossa</taxon>
        <taxon>Placobranchoidea</taxon>
        <taxon>Plakobranchidae</taxon>
        <taxon>Elysia</taxon>
    </lineage>
</organism>
<comment type="caution">
    <text evidence="6">The sequence shown here is derived from an EMBL/GenBank/DDBJ whole genome shotgun (WGS) entry which is preliminary data.</text>
</comment>
<evidence type="ECO:0000256" key="1">
    <source>
        <dbReference type="ARBA" id="ARBA00022737"/>
    </source>
</evidence>
<dbReference type="EMBL" id="JAWDGP010000243">
    <property type="protein sequence ID" value="KAK3802337.1"/>
    <property type="molecule type" value="Genomic_DNA"/>
</dbReference>